<comment type="similarity">
    <text evidence="7">Belongs to the eIF-3 subunit I family.</text>
</comment>
<dbReference type="eggNOG" id="KOG0643">
    <property type="taxonomic scope" value="Eukaryota"/>
</dbReference>
<feature type="repeat" description="WD" evidence="8">
    <location>
        <begin position="187"/>
        <end position="228"/>
    </location>
</feature>
<gene>
    <name evidence="7" type="primary">TIF34</name>
    <name evidence="9" type="ORF">CONPUDRAFT_85792</name>
</gene>
<keyword evidence="4" id="KW-0677">Repeat</keyword>
<dbReference type="OrthoDB" id="24966at2759"/>
<dbReference type="AlphaFoldDB" id="R7SFK2"/>
<keyword evidence="3 8" id="KW-0853">WD repeat</keyword>
<dbReference type="PROSITE" id="PS00678">
    <property type="entry name" value="WD_REPEATS_1"/>
    <property type="match status" value="1"/>
</dbReference>
<keyword evidence="2 7" id="KW-0396">Initiation factor</keyword>
<protein>
    <recommendedName>
        <fullName evidence="7">Eukaryotic translation initiation factor 3 subunit I</fullName>
        <shortName evidence="7">eIF3i</shortName>
    </recommendedName>
    <alternativeName>
        <fullName evidence="7">Eukaryotic translation initiation factor 3 39 kDa subunit homolog</fullName>
        <shortName evidence="7">eIF-3 39 kDa subunit homolog</shortName>
    </alternativeName>
</protein>
<dbReference type="SUPFAM" id="SSF50978">
    <property type="entry name" value="WD40 repeat-like"/>
    <property type="match status" value="1"/>
</dbReference>
<dbReference type="Gene3D" id="2.130.10.10">
    <property type="entry name" value="YVTN repeat-like/Quinoprotein amine dehydrogenase"/>
    <property type="match status" value="1"/>
</dbReference>
<dbReference type="SMART" id="SM00320">
    <property type="entry name" value="WD40"/>
    <property type="match status" value="6"/>
</dbReference>
<dbReference type="GeneID" id="19211019"/>
<dbReference type="PANTHER" id="PTHR19877:SF1">
    <property type="entry name" value="EUKARYOTIC TRANSLATION INITIATION FACTOR 3 SUBUNIT I"/>
    <property type="match status" value="1"/>
</dbReference>
<accession>R7SFK2</accession>
<dbReference type="GO" id="GO:0016282">
    <property type="term" value="C:eukaryotic 43S preinitiation complex"/>
    <property type="evidence" value="ECO:0007669"/>
    <property type="project" value="UniProtKB-UniRule"/>
</dbReference>
<dbReference type="PROSITE" id="PS50082">
    <property type="entry name" value="WD_REPEATS_2"/>
    <property type="match status" value="3"/>
</dbReference>
<evidence type="ECO:0000256" key="8">
    <source>
        <dbReference type="PROSITE-ProRule" id="PRU00221"/>
    </source>
</evidence>
<proteinExistence type="inferred from homology"/>
<dbReference type="Proteomes" id="UP000053558">
    <property type="component" value="Unassembled WGS sequence"/>
</dbReference>
<evidence type="ECO:0000313" key="9">
    <source>
        <dbReference type="EMBL" id="EIW74650.1"/>
    </source>
</evidence>
<evidence type="ECO:0000256" key="2">
    <source>
        <dbReference type="ARBA" id="ARBA00022540"/>
    </source>
</evidence>
<dbReference type="OMA" id="VWFSHNG"/>
<dbReference type="KEGG" id="cput:CONPUDRAFT_85792"/>
<organism evidence="9 10">
    <name type="scientific">Coniophora puteana (strain RWD-64-598)</name>
    <name type="common">Brown rot fungus</name>
    <dbReference type="NCBI Taxonomy" id="741705"/>
    <lineage>
        <taxon>Eukaryota</taxon>
        <taxon>Fungi</taxon>
        <taxon>Dikarya</taxon>
        <taxon>Basidiomycota</taxon>
        <taxon>Agaricomycotina</taxon>
        <taxon>Agaricomycetes</taxon>
        <taxon>Agaricomycetidae</taxon>
        <taxon>Boletales</taxon>
        <taxon>Coniophorineae</taxon>
        <taxon>Coniophoraceae</taxon>
        <taxon>Coniophora</taxon>
    </lineage>
</organism>
<evidence type="ECO:0000256" key="5">
    <source>
        <dbReference type="ARBA" id="ARBA00022917"/>
    </source>
</evidence>
<dbReference type="GO" id="GO:0071541">
    <property type="term" value="C:eukaryotic translation initiation factor 3 complex, eIF3m"/>
    <property type="evidence" value="ECO:0007669"/>
    <property type="project" value="TreeGrafter"/>
</dbReference>
<dbReference type="PANTHER" id="PTHR19877">
    <property type="entry name" value="EUKARYOTIC TRANSLATION INITIATION FACTOR 3 SUBUNIT I"/>
    <property type="match status" value="1"/>
</dbReference>
<dbReference type="RefSeq" id="XP_007775247.1">
    <property type="nucleotide sequence ID" value="XM_007777057.1"/>
</dbReference>
<evidence type="ECO:0000256" key="6">
    <source>
        <dbReference type="ARBA" id="ARBA00038394"/>
    </source>
</evidence>
<dbReference type="FunFam" id="2.130.10.10:FF:000127">
    <property type="entry name" value="Eukaryotic translation initiation factor 3 subunit I"/>
    <property type="match status" value="1"/>
</dbReference>
<sequence>MRPILLQGHERSLTQIKFNREGDLLFSCSKDHVINVWFSHNGERLGTYNGHNGTVWTIDVDSQSRYLVSGSADNTLKLWEVSTGKCLFTWEFPTAVKRVSFSDDDEQVVCITEQRMGYQGAIRVFRLNFDGDGKDQDPEPERFFNPIGSKATVCAFTFMKNLIVTGHESGKVALIDVATGDEIQTNERAHMDIITDLQMGPDGTYFITSSKDKVARIHDTKTLRVLKTFSTETPLNSAAIAPNRPYVLLGGGQEAMQVTTTSLRQGKFETRFWHKVFEEEVGRVKGHFGPINTIAAHPAGTGYASGGEDGFVRMHHYDDSYFKSKPYGDLEIDE</sequence>
<dbReference type="InterPro" id="IPR036322">
    <property type="entry name" value="WD40_repeat_dom_sf"/>
</dbReference>
<dbReference type="EMBL" id="JH711591">
    <property type="protein sequence ID" value="EIW74650.1"/>
    <property type="molecule type" value="Genomic_DNA"/>
</dbReference>
<dbReference type="GO" id="GO:0033290">
    <property type="term" value="C:eukaryotic 48S preinitiation complex"/>
    <property type="evidence" value="ECO:0007669"/>
    <property type="project" value="UniProtKB-UniRule"/>
</dbReference>
<name>R7SFK2_CONPW</name>
<dbReference type="GO" id="GO:0001732">
    <property type="term" value="P:formation of cytoplasmic translation initiation complex"/>
    <property type="evidence" value="ECO:0007669"/>
    <property type="project" value="UniProtKB-UniRule"/>
</dbReference>
<keyword evidence="5 7" id="KW-0648">Protein biosynthesis</keyword>
<dbReference type="GO" id="GO:0003723">
    <property type="term" value="F:RNA binding"/>
    <property type="evidence" value="ECO:0007669"/>
    <property type="project" value="TreeGrafter"/>
</dbReference>
<dbReference type="Pfam" id="PF24805">
    <property type="entry name" value="EIF3I"/>
    <property type="match status" value="1"/>
</dbReference>
<keyword evidence="1 7" id="KW-0963">Cytoplasm</keyword>
<keyword evidence="10" id="KW-1185">Reference proteome</keyword>
<dbReference type="PROSITE" id="PS50294">
    <property type="entry name" value="WD_REPEATS_REGION"/>
    <property type="match status" value="2"/>
</dbReference>
<comment type="similarity">
    <text evidence="6">Belongs to the WD repeat STRAP family.</text>
</comment>
<feature type="repeat" description="WD" evidence="8">
    <location>
        <begin position="48"/>
        <end position="89"/>
    </location>
</feature>
<reference evidence="10" key="1">
    <citation type="journal article" date="2012" name="Science">
        <title>The Paleozoic origin of enzymatic lignin decomposition reconstructed from 31 fungal genomes.</title>
        <authorList>
            <person name="Floudas D."/>
            <person name="Binder M."/>
            <person name="Riley R."/>
            <person name="Barry K."/>
            <person name="Blanchette R.A."/>
            <person name="Henrissat B."/>
            <person name="Martinez A.T."/>
            <person name="Otillar R."/>
            <person name="Spatafora J.W."/>
            <person name="Yadav J.S."/>
            <person name="Aerts A."/>
            <person name="Benoit I."/>
            <person name="Boyd A."/>
            <person name="Carlson A."/>
            <person name="Copeland A."/>
            <person name="Coutinho P.M."/>
            <person name="de Vries R.P."/>
            <person name="Ferreira P."/>
            <person name="Findley K."/>
            <person name="Foster B."/>
            <person name="Gaskell J."/>
            <person name="Glotzer D."/>
            <person name="Gorecki P."/>
            <person name="Heitman J."/>
            <person name="Hesse C."/>
            <person name="Hori C."/>
            <person name="Igarashi K."/>
            <person name="Jurgens J.A."/>
            <person name="Kallen N."/>
            <person name="Kersten P."/>
            <person name="Kohler A."/>
            <person name="Kuees U."/>
            <person name="Kumar T.K.A."/>
            <person name="Kuo A."/>
            <person name="LaButti K."/>
            <person name="Larrondo L.F."/>
            <person name="Lindquist E."/>
            <person name="Ling A."/>
            <person name="Lombard V."/>
            <person name="Lucas S."/>
            <person name="Lundell T."/>
            <person name="Martin R."/>
            <person name="McLaughlin D.J."/>
            <person name="Morgenstern I."/>
            <person name="Morin E."/>
            <person name="Murat C."/>
            <person name="Nagy L.G."/>
            <person name="Nolan M."/>
            <person name="Ohm R.A."/>
            <person name="Patyshakuliyeva A."/>
            <person name="Rokas A."/>
            <person name="Ruiz-Duenas F.J."/>
            <person name="Sabat G."/>
            <person name="Salamov A."/>
            <person name="Samejima M."/>
            <person name="Schmutz J."/>
            <person name="Slot J.C."/>
            <person name="St John F."/>
            <person name="Stenlid J."/>
            <person name="Sun H."/>
            <person name="Sun S."/>
            <person name="Syed K."/>
            <person name="Tsang A."/>
            <person name="Wiebenga A."/>
            <person name="Young D."/>
            <person name="Pisabarro A."/>
            <person name="Eastwood D.C."/>
            <person name="Martin F."/>
            <person name="Cullen D."/>
            <person name="Grigoriev I.V."/>
            <person name="Hibbett D.S."/>
        </authorList>
    </citation>
    <scope>NUCLEOTIDE SEQUENCE [LARGE SCALE GENOMIC DNA]</scope>
    <source>
        <strain evidence="10">RWD-64-598 SS2</strain>
    </source>
</reference>
<comment type="subcellular location">
    <subcellularLocation>
        <location evidence="7">Cytoplasm</location>
    </subcellularLocation>
</comment>
<dbReference type="HAMAP" id="MF_03008">
    <property type="entry name" value="eIF3i"/>
    <property type="match status" value="1"/>
</dbReference>
<dbReference type="InterPro" id="IPR001680">
    <property type="entry name" value="WD40_rpt"/>
</dbReference>
<comment type="function">
    <text evidence="7">Component of the eukaryotic translation initiation factor 3 (eIF-3) complex, which is involved in protein synthesis of a specialized repertoire of mRNAs and, together with other initiation factors, stimulates binding of mRNA and methionyl-tRNAi to the 40S ribosome. The eIF-3 complex specifically targets and initiates translation of a subset of mRNAs involved in cell proliferation.</text>
</comment>
<comment type="subunit">
    <text evidence="7">Component of the eukaryotic translation initiation factor 3 (eIF-3) complex.</text>
</comment>
<dbReference type="CDD" id="cd00200">
    <property type="entry name" value="WD40"/>
    <property type="match status" value="1"/>
</dbReference>
<dbReference type="InterPro" id="IPR027525">
    <property type="entry name" value="eIF3i"/>
</dbReference>
<dbReference type="InterPro" id="IPR015943">
    <property type="entry name" value="WD40/YVTN_repeat-like_dom_sf"/>
</dbReference>
<evidence type="ECO:0000256" key="1">
    <source>
        <dbReference type="ARBA" id="ARBA00022490"/>
    </source>
</evidence>
<feature type="repeat" description="WD" evidence="8">
    <location>
        <begin position="6"/>
        <end position="47"/>
    </location>
</feature>
<dbReference type="InterPro" id="IPR019775">
    <property type="entry name" value="WD40_repeat_CS"/>
</dbReference>
<evidence type="ECO:0000256" key="3">
    <source>
        <dbReference type="ARBA" id="ARBA00022574"/>
    </source>
</evidence>
<dbReference type="GO" id="GO:0003743">
    <property type="term" value="F:translation initiation factor activity"/>
    <property type="evidence" value="ECO:0007669"/>
    <property type="project" value="UniProtKB-UniRule"/>
</dbReference>
<evidence type="ECO:0000313" key="10">
    <source>
        <dbReference type="Proteomes" id="UP000053558"/>
    </source>
</evidence>
<evidence type="ECO:0000256" key="7">
    <source>
        <dbReference type="HAMAP-Rule" id="MF_03008"/>
    </source>
</evidence>
<evidence type="ECO:0000256" key="4">
    <source>
        <dbReference type="ARBA" id="ARBA00022737"/>
    </source>
</evidence>